<dbReference type="InterPro" id="IPR013651">
    <property type="entry name" value="ATP-grasp_RimK-type"/>
</dbReference>
<dbReference type="EMBL" id="JAESVD010000003">
    <property type="protein sequence ID" value="MBL4912589.1"/>
    <property type="molecule type" value="Genomic_DNA"/>
</dbReference>
<dbReference type="SUPFAM" id="SSF56059">
    <property type="entry name" value="Glutathione synthetase ATP-binding domain-like"/>
    <property type="match status" value="1"/>
</dbReference>
<dbReference type="Proteomes" id="UP000604898">
    <property type="component" value="Unassembled WGS sequence"/>
</dbReference>
<dbReference type="RefSeq" id="WP_202720834.1">
    <property type="nucleotide sequence ID" value="NZ_BPEX01000017.1"/>
</dbReference>
<comment type="caution">
    <text evidence="4">The sequence shown here is derived from an EMBL/GenBank/DDBJ whole genome shotgun (WGS) entry which is preliminary data.</text>
</comment>
<gene>
    <name evidence="4" type="ORF">JMA39_05475</name>
</gene>
<sequence>MILLVTNQRDLTTDYIVRELQNRKVPYYRLNTETISAHKCSIGYKSLDDWNIGNIEGKSVSSAYFRRPSAPICRLKSLKIEEQEYVQMEWLAFLKSIYSRLDGKWFSSPINISLAEDKPRQLLLASEIGFNIPQTIISNNVSHIISRTPNKNLIAKPLRQALISGYDEKVVFTSRIPKITHEHEASISFAPSIFQQEIIKRFDVRVTVVGQKVFPVAIWSQETTETEVDWRKGGNINLVHEHIDIPSNIKDKCIELVNTLGLKFGAIDLICDKNNNYWFLEINPNGQWAWIENQTKLPIASTIVDELLKINENNDER</sequence>
<accession>A0ABS1SXJ3</accession>
<proteinExistence type="predicted"/>
<evidence type="ECO:0000313" key="5">
    <source>
        <dbReference type="Proteomes" id="UP000604898"/>
    </source>
</evidence>
<evidence type="ECO:0000313" key="4">
    <source>
        <dbReference type="EMBL" id="MBL4912589.1"/>
    </source>
</evidence>
<feature type="domain" description="ATP-grasp" evidence="3">
    <location>
        <begin position="122"/>
        <end position="308"/>
    </location>
</feature>
<name>A0ABS1SXJ3_9GAMM</name>
<dbReference type="Gene3D" id="3.30.470.20">
    <property type="entry name" value="ATP-grasp fold, B domain"/>
    <property type="match status" value="1"/>
</dbReference>
<dbReference type="Pfam" id="PF08443">
    <property type="entry name" value="RimK"/>
    <property type="match status" value="1"/>
</dbReference>
<dbReference type="PANTHER" id="PTHR21621:SF0">
    <property type="entry name" value="BETA-CITRYLGLUTAMATE SYNTHASE B-RELATED"/>
    <property type="match status" value="1"/>
</dbReference>
<keyword evidence="2" id="KW-0067">ATP-binding</keyword>
<keyword evidence="5" id="KW-1185">Reference proteome</keyword>
<evidence type="ECO:0000259" key="3">
    <source>
        <dbReference type="PROSITE" id="PS50975"/>
    </source>
</evidence>
<dbReference type="InterPro" id="IPR011761">
    <property type="entry name" value="ATP-grasp"/>
</dbReference>
<organism evidence="4 5">
    <name type="scientific">Shewanella schlegeliana</name>
    <dbReference type="NCBI Taxonomy" id="190308"/>
    <lineage>
        <taxon>Bacteria</taxon>
        <taxon>Pseudomonadati</taxon>
        <taxon>Pseudomonadota</taxon>
        <taxon>Gammaproteobacteria</taxon>
        <taxon>Alteromonadales</taxon>
        <taxon>Shewanellaceae</taxon>
        <taxon>Shewanella</taxon>
    </lineage>
</organism>
<evidence type="ECO:0000256" key="2">
    <source>
        <dbReference type="PROSITE-ProRule" id="PRU00409"/>
    </source>
</evidence>
<evidence type="ECO:0000256" key="1">
    <source>
        <dbReference type="ARBA" id="ARBA00023211"/>
    </source>
</evidence>
<protein>
    <recommendedName>
        <fullName evidence="3">ATP-grasp domain-containing protein</fullName>
    </recommendedName>
</protein>
<dbReference type="PANTHER" id="PTHR21621">
    <property type="entry name" value="RIBOSOMAL PROTEIN S6 MODIFICATION PROTEIN"/>
    <property type="match status" value="1"/>
</dbReference>
<keyword evidence="2" id="KW-0547">Nucleotide-binding</keyword>
<reference evidence="4 5" key="1">
    <citation type="submission" date="2021-01" db="EMBL/GenBank/DDBJ databases">
        <title>Genome sequence of Shewanella schlegeliana JCM 11561.</title>
        <authorList>
            <person name="Zhang H."/>
            <person name="Li C."/>
        </authorList>
    </citation>
    <scope>NUCLEOTIDE SEQUENCE [LARGE SCALE GENOMIC DNA]</scope>
    <source>
        <strain evidence="4 5">JCM 11561</strain>
    </source>
</reference>
<keyword evidence="1" id="KW-0464">Manganese</keyword>
<dbReference type="PROSITE" id="PS50975">
    <property type="entry name" value="ATP_GRASP"/>
    <property type="match status" value="1"/>
</dbReference>